<dbReference type="Proteomes" id="UP000283090">
    <property type="component" value="Unassembled WGS sequence"/>
</dbReference>
<dbReference type="PRINTS" id="PR00723">
    <property type="entry name" value="SUBTILISIN"/>
</dbReference>
<evidence type="ECO:0008006" key="3">
    <source>
        <dbReference type="Google" id="ProtNLM"/>
    </source>
</evidence>
<name>A0A437A2T2_ARTFL</name>
<dbReference type="EMBL" id="SAEB01000006">
    <property type="protein sequence ID" value="RVD85449.1"/>
    <property type="molecule type" value="Genomic_DNA"/>
</dbReference>
<organism evidence="1 2">
    <name type="scientific">Arthrobotrys flagrans</name>
    <name type="common">Nematode-trapping fungus</name>
    <name type="synonym">Trichothecium flagrans</name>
    <dbReference type="NCBI Taxonomy" id="97331"/>
    <lineage>
        <taxon>Eukaryota</taxon>
        <taxon>Fungi</taxon>
        <taxon>Dikarya</taxon>
        <taxon>Ascomycota</taxon>
        <taxon>Pezizomycotina</taxon>
        <taxon>Orbiliomycetes</taxon>
        <taxon>Orbiliales</taxon>
        <taxon>Orbiliaceae</taxon>
        <taxon>Arthrobotrys</taxon>
    </lineage>
</organism>
<sequence>MKKPCQYITDDTQGSGVTVYVIGSGANIDHDEFKHLDRKSVRFIFADPENNKKREDKQIHQGNNSPLGTAVLSKLCGSQYGVSKKVTPVIVKVTDADGKYNFLNIIQGLISTHADILLESKRNADAKFIVIDSVHVDDVPTPVTKPVYKDFYKHAIKRLSNMDNAIFIAGAVVQEKKDQEIIYSYPSILGKTPGDYPKLLVVGGVDQSYKAIENMEDWIKTYAPANDIVTAAGLPSQYLSWDGAYIAAPAVAGILATFISKGKGGIEEALSQLDKFAYQRGSTGLHRRVVYNGVWEDAKGVKFSVPEEARTEWDEWEYDAEFCRACTESNGVQPINHVVWLPGDCPCPEAGSSRGAS</sequence>
<gene>
    <name evidence="1" type="ORF">DFL_003770</name>
</gene>
<proteinExistence type="predicted"/>
<dbReference type="GO" id="GO:0004252">
    <property type="term" value="F:serine-type endopeptidase activity"/>
    <property type="evidence" value="ECO:0007669"/>
    <property type="project" value="InterPro"/>
</dbReference>
<dbReference type="GO" id="GO:0006508">
    <property type="term" value="P:proteolysis"/>
    <property type="evidence" value="ECO:0007669"/>
    <property type="project" value="InterPro"/>
</dbReference>
<protein>
    <recommendedName>
        <fullName evidence="3">Peptidase S8/S53 domain-containing protein</fullName>
    </recommendedName>
</protein>
<evidence type="ECO:0000313" key="1">
    <source>
        <dbReference type="EMBL" id="RVD85449.1"/>
    </source>
</evidence>
<dbReference type="AlphaFoldDB" id="A0A437A2T2"/>
<accession>A0A437A2T2</accession>
<dbReference type="GeneID" id="93586081"/>
<evidence type="ECO:0000313" key="2">
    <source>
        <dbReference type="Proteomes" id="UP000283090"/>
    </source>
</evidence>
<keyword evidence="2" id="KW-1185">Reference proteome</keyword>
<dbReference type="InterPro" id="IPR036852">
    <property type="entry name" value="Peptidase_S8/S53_dom_sf"/>
</dbReference>
<reference evidence="1 2" key="1">
    <citation type="submission" date="2019-01" db="EMBL/GenBank/DDBJ databases">
        <title>Intercellular communication is required for trap formation in the nematode-trapping fungus Duddingtonia flagrans.</title>
        <authorList>
            <person name="Youssar L."/>
            <person name="Wernet V."/>
            <person name="Hensel N."/>
            <person name="Hildebrandt H.-G."/>
            <person name="Fischer R."/>
        </authorList>
    </citation>
    <scope>NUCLEOTIDE SEQUENCE [LARGE SCALE GENOMIC DNA]</scope>
    <source>
        <strain evidence="1 2">CBS H-5679</strain>
    </source>
</reference>
<dbReference type="OrthoDB" id="1896086at2759"/>
<comment type="caution">
    <text evidence="1">The sequence shown here is derived from an EMBL/GenBank/DDBJ whole genome shotgun (WGS) entry which is preliminary data.</text>
</comment>
<dbReference type="STRING" id="97331.A0A437A2T2"/>
<dbReference type="RefSeq" id="XP_067490993.1">
    <property type="nucleotide sequence ID" value="XM_067632756.1"/>
</dbReference>
<dbReference type="Gene3D" id="3.40.50.200">
    <property type="entry name" value="Peptidase S8/S53 domain"/>
    <property type="match status" value="1"/>
</dbReference>
<dbReference type="VEuPathDB" id="FungiDB:DFL_003770"/>
<dbReference type="InterPro" id="IPR015500">
    <property type="entry name" value="Peptidase_S8_subtilisin-rel"/>
</dbReference>
<dbReference type="SUPFAM" id="SSF52743">
    <property type="entry name" value="Subtilisin-like"/>
    <property type="match status" value="1"/>
</dbReference>